<dbReference type="AlphaFoldDB" id="A0A2H5XE64"/>
<evidence type="ECO:0000313" key="2">
    <source>
        <dbReference type="EMBL" id="GBC99478.1"/>
    </source>
</evidence>
<accession>A0A2H5XE64</accession>
<evidence type="ECO:0008006" key="4">
    <source>
        <dbReference type="Google" id="ProtNLM"/>
    </source>
</evidence>
<protein>
    <recommendedName>
        <fullName evidence="4">Type II secretion system protein G</fullName>
    </recommendedName>
</protein>
<sequence>MKRTGLTLIELVVVCAIIAVLVGIIWVVMAPAREKARQTVCISNLTQIGHAFRMYRDDWDGVEPQKGVQLEYWQLGLPDRWYWGKAIRPYLKSKDVLRCPSCFLQPGGCPPKPSTTYATNYCVGGDYVDFGLPYDACAPFGSLNAARFLPFLKLFPNS</sequence>
<dbReference type="NCBIfam" id="TIGR02532">
    <property type="entry name" value="IV_pilin_GFxxxE"/>
    <property type="match status" value="1"/>
</dbReference>
<evidence type="ECO:0000256" key="1">
    <source>
        <dbReference type="SAM" id="Phobius"/>
    </source>
</evidence>
<name>A0A2H5XE64_9BACT</name>
<dbReference type="InterPro" id="IPR012902">
    <property type="entry name" value="N_methyl_site"/>
</dbReference>
<keyword evidence="1" id="KW-1133">Transmembrane helix</keyword>
<dbReference type="PANTHER" id="PTHR30093">
    <property type="entry name" value="GENERAL SECRETION PATHWAY PROTEIN G"/>
    <property type="match status" value="1"/>
</dbReference>
<dbReference type="InterPro" id="IPR045584">
    <property type="entry name" value="Pilin-like"/>
</dbReference>
<proteinExistence type="predicted"/>
<dbReference type="Proteomes" id="UP000236173">
    <property type="component" value="Unassembled WGS sequence"/>
</dbReference>
<feature type="transmembrane region" description="Helical" evidence="1">
    <location>
        <begin position="6"/>
        <end position="28"/>
    </location>
</feature>
<comment type="caution">
    <text evidence="2">The sequence shown here is derived from an EMBL/GenBank/DDBJ whole genome shotgun (WGS) entry which is preliminary data.</text>
</comment>
<dbReference type="PANTHER" id="PTHR30093:SF2">
    <property type="entry name" value="TYPE II SECRETION SYSTEM PROTEIN H"/>
    <property type="match status" value="1"/>
</dbReference>
<dbReference type="EMBL" id="BEHT01000028">
    <property type="protein sequence ID" value="GBC99478.1"/>
    <property type="molecule type" value="Genomic_DNA"/>
</dbReference>
<keyword evidence="1" id="KW-0472">Membrane</keyword>
<gene>
    <name evidence="2" type="ORF">HRbin17_02003</name>
</gene>
<dbReference type="Gene3D" id="3.30.700.10">
    <property type="entry name" value="Glycoprotein, Type 4 Pilin"/>
    <property type="match status" value="1"/>
</dbReference>
<keyword evidence="1" id="KW-0812">Transmembrane</keyword>
<reference evidence="3" key="1">
    <citation type="submission" date="2017-09" db="EMBL/GenBank/DDBJ databases">
        <title>Metaegenomics of thermophilic ammonia-oxidizing enrichment culture.</title>
        <authorList>
            <person name="Kato S."/>
            <person name="Suzuki K."/>
        </authorList>
    </citation>
    <scope>NUCLEOTIDE SEQUENCE [LARGE SCALE GENOMIC DNA]</scope>
</reference>
<evidence type="ECO:0000313" key="3">
    <source>
        <dbReference type="Proteomes" id="UP000236173"/>
    </source>
</evidence>
<dbReference type="Pfam" id="PF07963">
    <property type="entry name" value="N_methyl"/>
    <property type="match status" value="1"/>
</dbReference>
<dbReference type="SUPFAM" id="SSF54523">
    <property type="entry name" value="Pili subunits"/>
    <property type="match status" value="1"/>
</dbReference>
<organism evidence="2 3">
    <name type="scientific">Candidatus Fervidibacter japonicus</name>
    <dbReference type="NCBI Taxonomy" id="2035412"/>
    <lineage>
        <taxon>Bacteria</taxon>
        <taxon>Candidatus Fervidibacterota</taxon>
        <taxon>Candidatus Fervidibacter</taxon>
    </lineage>
</organism>